<gene>
    <name evidence="2" type="ORF">SAMN04489732_104445</name>
</gene>
<dbReference type="Proteomes" id="UP000198582">
    <property type="component" value="Unassembled WGS sequence"/>
</dbReference>
<reference evidence="2 3" key="1">
    <citation type="submission" date="2016-10" db="EMBL/GenBank/DDBJ databases">
        <authorList>
            <person name="de Groot N.N."/>
        </authorList>
    </citation>
    <scope>NUCLEOTIDE SEQUENCE [LARGE SCALE GENOMIC DNA]</scope>
    <source>
        <strain evidence="2 3">DSM 44993</strain>
    </source>
</reference>
<dbReference type="InterPro" id="IPR016187">
    <property type="entry name" value="CTDL_fold"/>
</dbReference>
<sequence>MHDHAFALSRRSALRTAALAAAGAVVTPLFTGGPAAAAGYPLQFRWIRIAGPGKPSDATAWLAAMRQWRTGRRAQLGYDDRNYRRPELAWAQRNPVQPQMMVHDLDFYDRATGRYTVDKYLAGLRQRYGGIDSVLVWPTYPNIGVDDRNTDRMFRDLPGGIGALREMVADFHRAGVKVLFPIHPWDVGTRDPGLPWAAVLPATMAEIGADGLNGDTMREVTEDYFTASLDQGNPLVLEPELGAGDDAALQWNTQSWGYWNLDPETHQDIGFPYTPEVSLTKWLEPRHTVHVNNRWSTSKIDMLQAAFFNGTGLESWESIWGIWNQMTDRDCEATRRVSAIEREFADLLVSQEWEPHTPTMQNSAVFASKWPGGERTLWTLVNRSGQAAEGNQLAVPHQAGLRYYDVYHGVELRPRVAGGTATLSFTIEAEGFGAVLAGPDSALPQGFGGFLREMRRMTAKPLSSFSTANITVPQKMTPIRPAVPRGGTPPGMVAIPAADFPFTVSGTEIEGPDGFGVDVQYPWESRPARNHSHVLSIRAFHIDRTEVTNEQYRQFLAATGYHPRDDHNFLKDWDWPAARQPRYRSGWAAKPVTWVSIEDARAYADWAGKRLPNEWEWQYAAQGLDGRIYPWGSTFDASRVPATTSTRDGIPGPADVTAHPAGASPFGVLDLVGNVWQWTNEFTDRHTAAAVVRGGSYYRPQGASWYFPSDQDAYRLDRHNKYLLMAPSLDRSATIGFRTVADGPE</sequence>
<dbReference type="SUPFAM" id="SSF56436">
    <property type="entry name" value="C-type lectin-like"/>
    <property type="match status" value="1"/>
</dbReference>
<dbReference type="InterPro" id="IPR042095">
    <property type="entry name" value="SUMF_sf"/>
</dbReference>
<dbReference type="PANTHER" id="PTHR23150:SF19">
    <property type="entry name" value="FORMYLGLYCINE-GENERATING ENZYME"/>
    <property type="match status" value="1"/>
</dbReference>
<accession>A0A1H8W0E2</accession>
<dbReference type="STRING" id="394193.SAMN04489732_104445"/>
<evidence type="ECO:0000259" key="1">
    <source>
        <dbReference type="Pfam" id="PF03781"/>
    </source>
</evidence>
<dbReference type="PANTHER" id="PTHR23150">
    <property type="entry name" value="SULFATASE MODIFYING FACTOR 1, 2"/>
    <property type="match status" value="1"/>
</dbReference>
<dbReference type="EMBL" id="FOEF01000004">
    <property type="protein sequence ID" value="SEP21119.1"/>
    <property type="molecule type" value="Genomic_DNA"/>
</dbReference>
<dbReference type="GO" id="GO:0120147">
    <property type="term" value="F:formylglycine-generating oxidase activity"/>
    <property type="evidence" value="ECO:0007669"/>
    <property type="project" value="TreeGrafter"/>
</dbReference>
<dbReference type="Pfam" id="PF03781">
    <property type="entry name" value="FGE-sulfatase"/>
    <property type="match status" value="1"/>
</dbReference>
<protein>
    <submittedName>
        <fullName evidence="2">Formylglycine-generating enzyme, required for sulfatase activity, contains SUMF1/FGE domain</fullName>
    </submittedName>
</protein>
<name>A0A1H8W0E2_9PSEU</name>
<organism evidence="2 3">
    <name type="scientific">Amycolatopsis saalfeldensis</name>
    <dbReference type="NCBI Taxonomy" id="394193"/>
    <lineage>
        <taxon>Bacteria</taxon>
        <taxon>Bacillati</taxon>
        <taxon>Actinomycetota</taxon>
        <taxon>Actinomycetes</taxon>
        <taxon>Pseudonocardiales</taxon>
        <taxon>Pseudonocardiaceae</taxon>
        <taxon>Amycolatopsis</taxon>
    </lineage>
</organism>
<dbReference type="PROSITE" id="PS51318">
    <property type="entry name" value="TAT"/>
    <property type="match status" value="1"/>
</dbReference>
<feature type="domain" description="Sulfatase-modifying factor enzyme-like" evidence="1">
    <location>
        <begin position="526"/>
        <end position="740"/>
    </location>
</feature>
<dbReference type="RefSeq" id="WP_218156773.1">
    <property type="nucleotide sequence ID" value="NZ_FOEF01000004.1"/>
</dbReference>
<evidence type="ECO:0000313" key="2">
    <source>
        <dbReference type="EMBL" id="SEP21119.1"/>
    </source>
</evidence>
<dbReference type="AlphaFoldDB" id="A0A1H8W0E2"/>
<evidence type="ECO:0000313" key="3">
    <source>
        <dbReference type="Proteomes" id="UP000198582"/>
    </source>
</evidence>
<dbReference type="InterPro" id="IPR051043">
    <property type="entry name" value="Sulfatase_Mod_Factor_Kinase"/>
</dbReference>
<dbReference type="InterPro" id="IPR005532">
    <property type="entry name" value="SUMF_dom"/>
</dbReference>
<proteinExistence type="predicted"/>
<dbReference type="Gene3D" id="3.90.1580.10">
    <property type="entry name" value="paralog of FGE (formylglycine-generating enzyme)"/>
    <property type="match status" value="1"/>
</dbReference>
<keyword evidence="3" id="KW-1185">Reference proteome</keyword>
<dbReference type="InterPro" id="IPR006311">
    <property type="entry name" value="TAT_signal"/>
</dbReference>